<proteinExistence type="predicted"/>
<dbReference type="EMBL" id="MU005987">
    <property type="protein sequence ID" value="KAF2859923.1"/>
    <property type="molecule type" value="Genomic_DNA"/>
</dbReference>
<evidence type="ECO:0000313" key="2">
    <source>
        <dbReference type="Proteomes" id="UP000799421"/>
    </source>
</evidence>
<sequence>MDAHCKFEFWGIQIYAAIDQFFPRVMWIYVGISSRSAVPVSNQYISMLASDALPGREFARGGPGRPPSDGRLRQVCILPRSEPHPTIINLCKVIVRVPALQAGGRLER</sequence>
<evidence type="ECO:0000313" key="1">
    <source>
        <dbReference type="EMBL" id="KAF2859923.1"/>
    </source>
</evidence>
<keyword evidence="2" id="KW-1185">Reference proteome</keyword>
<dbReference type="Proteomes" id="UP000799421">
    <property type="component" value="Unassembled WGS sequence"/>
</dbReference>
<gene>
    <name evidence="1" type="ORF">K470DRAFT_264913</name>
</gene>
<protein>
    <submittedName>
        <fullName evidence="1">Uncharacterized protein</fullName>
    </submittedName>
</protein>
<organism evidence="1 2">
    <name type="scientific">Piedraia hortae CBS 480.64</name>
    <dbReference type="NCBI Taxonomy" id="1314780"/>
    <lineage>
        <taxon>Eukaryota</taxon>
        <taxon>Fungi</taxon>
        <taxon>Dikarya</taxon>
        <taxon>Ascomycota</taxon>
        <taxon>Pezizomycotina</taxon>
        <taxon>Dothideomycetes</taxon>
        <taxon>Dothideomycetidae</taxon>
        <taxon>Capnodiales</taxon>
        <taxon>Piedraiaceae</taxon>
        <taxon>Piedraia</taxon>
    </lineage>
</organism>
<reference evidence="1" key="1">
    <citation type="journal article" date="2020" name="Stud. Mycol.">
        <title>101 Dothideomycetes genomes: a test case for predicting lifestyles and emergence of pathogens.</title>
        <authorList>
            <person name="Haridas S."/>
            <person name="Albert R."/>
            <person name="Binder M."/>
            <person name="Bloem J."/>
            <person name="Labutti K."/>
            <person name="Salamov A."/>
            <person name="Andreopoulos B."/>
            <person name="Baker S."/>
            <person name="Barry K."/>
            <person name="Bills G."/>
            <person name="Bluhm B."/>
            <person name="Cannon C."/>
            <person name="Castanera R."/>
            <person name="Culley D."/>
            <person name="Daum C."/>
            <person name="Ezra D."/>
            <person name="Gonzalez J."/>
            <person name="Henrissat B."/>
            <person name="Kuo A."/>
            <person name="Liang C."/>
            <person name="Lipzen A."/>
            <person name="Lutzoni F."/>
            <person name="Magnuson J."/>
            <person name="Mondo S."/>
            <person name="Nolan M."/>
            <person name="Ohm R."/>
            <person name="Pangilinan J."/>
            <person name="Park H.-J."/>
            <person name="Ramirez L."/>
            <person name="Alfaro M."/>
            <person name="Sun H."/>
            <person name="Tritt A."/>
            <person name="Yoshinaga Y."/>
            <person name="Zwiers L.-H."/>
            <person name="Turgeon B."/>
            <person name="Goodwin S."/>
            <person name="Spatafora J."/>
            <person name="Crous P."/>
            <person name="Grigoriev I."/>
        </authorList>
    </citation>
    <scope>NUCLEOTIDE SEQUENCE</scope>
    <source>
        <strain evidence="1">CBS 480.64</strain>
    </source>
</reference>
<dbReference type="OrthoDB" id="3780939at2759"/>
<dbReference type="AlphaFoldDB" id="A0A6A7BXU9"/>
<accession>A0A6A7BXU9</accession>
<name>A0A6A7BXU9_9PEZI</name>